<accession>A0ABX0JQ75</accession>
<dbReference type="EMBL" id="WOTB01000005">
    <property type="protein sequence ID" value="NHN84035.1"/>
    <property type="molecule type" value="Genomic_DNA"/>
</dbReference>
<gene>
    <name evidence="1" type="ORF">GOB93_05180</name>
</gene>
<dbReference type="PANTHER" id="PTHR30087:SF1">
    <property type="entry name" value="HYPOTHETICAL CYTOSOLIC PROTEIN"/>
    <property type="match status" value="1"/>
</dbReference>
<dbReference type="Pfam" id="PF04463">
    <property type="entry name" value="2-thiour_desulf"/>
    <property type="match status" value="1"/>
</dbReference>
<dbReference type="Proteomes" id="UP000635278">
    <property type="component" value="Unassembled WGS sequence"/>
</dbReference>
<protein>
    <submittedName>
        <fullName evidence="1">DUF523 domain-containing protein</fullName>
    </submittedName>
</protein>
<dbReference type="RefSeq" id="WP_173582431.1">
    <property type="nucleotide sequence ID" value="NZ_WOTB01000005.1"/>
</dbReference>
<sequence length="163" mass="17393">MKEKILISSCLIGQPVRYNGTAKQAHHPVLTRWQNEGRLVPVCPELAAGFSVPRSPSEIADNLSGEEVLNGTARIVTDTGQDVTSLFLSGARIALALAQQHKCRYAILTDNSPSCGSTTIYDGTFSGKTHPGTGATAALLRQNGVEVFSHTDIGSLQKRIDGF</sequence>
<dbReference type="PANTHER" id="PTHR30087">
    <property type="entry name" value="INNER MEMBRANE PROTEIN"/>
    <property type="match status" value="1"/>
</dbReference>
<name>A0ABX0JQ75_9PROT</name>
<comment type="caution">
    <text evidence="1">The sequence shown here is derived from an EMBL/GenBank/DDBJ whole genome shotgun (WGS) entry which is preliminary data.</text>
</comment>
<dbReference type="InterPro" id="IPR007553">
    <property type="entry name" value="2-thiour_desulf"/>
</dbReference>
<evidence type="ECO:0000313" key="2">
    <source>
        <dbReference type="Proteomes" id="UP000635278"/>
    </source>
</evidence>
<proteinExistence type="predicted"/>
<reference evidence="1 2" key="1">
    <citation type="journal article" date="2020" name="Int. J. Syst. Evol. Microbiol.">
        <title>Novel acetic acid bacteria from cider fermentations: Acetobacter conturbans sp. nov. and Acetobacter fallax sp. nov.</title>
        <authorList>
            <person name="Sombolestani A.S."/>
            <person name="Cleenwerck I."/>
            <person name="Cnockaert M."/>
            <person name="Borremans W."/>
            <person name="Wieme A.D."/>
            <person name="De Vuyst L."/>
            <person name="Vandamme P."/>
        </authorList>
    </citation>
    <scope>NUCLEOTIDE SEQUENCE [LARGE SCALE GENOMIC DNA]</scope>
    <source>
        <strain evidence="1 2">LMG 30640</strain>
    </source>
</reference>
<keyword evidence="2" id="KW-1185">Reference proteome</keyword>
<evidence type="ECO:0000313" key="1">
    <source>
        <dbReference type="EMBL" id="NHN84035.1"/>
    </source>
</evidence>
<organism evidence="1 2">
    <name type="scientific">Acetobacter musti</name>
    <dbReference type="NCBI Taxonomy" id="864732"/>
    <lineage>
        <taxon>Bacteria</taxon>
        <taxon>Pseudomonadati</taxon>
        <taxon>Pseudomonadota</taxon>
        <taxon>Alphaproteobacteria</taxon>
        <taxon>Acetobacterales</taxon>
        <taxon>Acetobacteraceae</taxon>
        <taxon>Acetobacter</taxon>
    </lineage>
</organism>